<reference evidence="1 2" key="1">
    <citation type="submission" date="2014-11" db="EMBL/GenBank/DDBJ databases">
        <title>Symbiosis island explosion on the genome of extra-slow-growing strains of soybean bradyrhizobia with massive insertion sequences.</title>
        <authorList>
            <person name="Iida T."/>
            <person name="Minamisawa K."/>
        </authorList>
    </citation>
    <scope>NUCLEOTIDE SEQUENCE [LARGE SCALE GENOMIC DNA]</scope>
    <source>
        <strain evidence="1 2">NK6</strain>
    </source>
</reference>
<evidence type="ECO:0000313" key="2">
    <source>
        <dbReference type="Proteomes" id="UP000063308"/>
    </source>
</evidence>
<dbReference type="AlphaFoldDB" id="A0A0E4FTU5"/>
<evidence type="ECO:0000313" key="1">
    <source>
        <dbReference type="EMBL" id="BAR55428.1"/>
    </source>
</evidence>
<dbReference type="Proteomes" id="UP000063308">
    <property type="component" value="Chromosome"/>
</dbReference>
<organism evidence="1 2">
    <name type="scientific">Bradyrhizobium diazoefficiens</name>
    <dbReference type="NCBI Taxonomy" id="1355477"/>
    <lineage>
        <taxon>Bacteria</taxon>
        <taxon>Pseudomonadati</taxon>
        <taxon>Pseudomonadota</taxon>
        <taxon>Alphaproteobacteria</taxon>
        <taxon>Hyphomicrobiales</taxon>
        <taxon>Nitrobacteraceae</taxon>
        <taxon>Bradyrhizobium</taxon>
    </lineage>
</organism>
<sequence length="34" mass="3770">MVQRSIQAGFDVFRSSVLRFLGNFHHHLGGSVGI</sequence>
<proteinExistence type="predicted"/>
<dbReference type="EMBL" id="AP014685">
    <property type="protein sequence ID" value="BAR55428.1"/>
    <property type="molecule type" value="Genomic_DNA"/>
</dbReference>
<accession>A0A0E4FTU5</accession>
<protein>
    <submittedName>
        <fullName evidence="1">Uncharacterized protein</fullName>
    </submittedName>
</protein>
<name>A0A0E4FTU5_9BRAD</name>
<gene>
    <name evidence="1" type="ORF">NK6_2247</name>
</gene>